<keyword evidence="8" id="KW-0949">S-adenosyl-L-methionine</keyword>
<organism evidence="12 13">
    <name type="scientific">Limnochorda pilosa</name>
    <dbReference type="NCBI Taxonomy" id="1555112"/>
    <lineage>
        <taxon>Bacteria</taxon>
        <taxon>Bacillati</taxon>
        <taxon>Bacillota</taxon>
        <taxon>Limnochordia</taxon>
        <taxon>Limnochordales</taxon>
        <taxon>Limnochordaceae</taxon>
        <taxon>Limnochorda</taxon>
    </lineage>
</organism>
<dbReference type="CDD" id="cd02440">
    <property type="entry name" value="AdoMet_MTases"/>
    <property type="match status" value="1"/>
</dbReference>
<dbReference type="KEGG" id="lpil:LIP_2526"/>
<dbReference type="AlphaFoldDB" id="A0A0K2SML4"/>
<dbReference type="EMBL" id="AP014924">
    <property type="protein sequence ID" value="BAS28356.1"/>
    <property type="molecule type" value="Genomic_DNA"/>
</dbReference>
<name>A0A0K2SML4_LIMPI</name>
<accession>A0A0K2SML4</accession>
<evidence type="ECO:0000256" key="4">
    <source>
        <dbReference type="ARBA" id="ARBA00013346"/>
    </source>
</evidence>
<dbReference type="PANTHER" id="PTHR11579:SF0">
    <property type="entry name" value="PROTEIN-L-ISOASPARTATE(D-ASPARTATE) O-METHYLTRANSFERASE"/>
    <property type="match status" value="1"/>
</dbReference>
<dbReference type="GO" id="GO:0005737">
    <property type="term" value="C:cytoplasm"/>
    <property type="evidence" value="ECO:0007669"/>
    <property type="project" value="UniProtKB-SubCell"/>
</dbReference>
<dbReference type="STRING" id="1555112.LIP_2526"/>
<dbReference type="PATRIC" id="fig|1555112.3.peg.2565"/>
<dbReference type="Proteomes" id="UP000065807">
    <property type="component" value="Chromosome"/>
</dbReference>
<comment type="similarity">
    <text evidence="2">Belongs to the methyltransferase superfamily. L-isoaspartyl/D-aspartyl protein methyltransferase family.</text>
</comment>
<keyword evidence="13" id="KW-1185">Reference proteome</keyword>
<dbReference type="EC" id="2.1.1.77" evidence="3"/>
<evidence type="ECO:0000256" key="3">
    <source>
        <dbReference type="ARBA" id="ARBA00011890"/>
    </source>
</evidence>
<evidence type="ECO:0000256" key="7">
    <source>
        <dbReference type="ARBA" id="ARBA00022679"/>
    </source>
</evidence>
<evidence type="ECO:0000256" key="5">
    <source>
        <dbReference type="ARBA" id="ARBA00022490"/>
    </source>
</evidence>
<dbReference type="Gene3D" id="3.40.50.150">
    <property type="entry name" value="Vaccinia Virus protein VP39"/>
    <property type="match status" value="1"/>
</dbReference>
<dbReference type="PANTHER" id="PTHR11579">
    <property type="entry name" value="PROTEIN-L-ISOASPARTATE O-METHYLTRANSFERASE"/>
    <property type="match status" value="1"/>
</dbReference>
<evidence type="ECO:0000256" key="1">
    <source>
        <dbReference type="ARBA" id="ARBA00004496"/>
    </source>
</evidence>
<evidence type="ECO:0000256" key="10">
    <source>
        <dbReference type="ARBA" id="ARBA00031323"/>
    </source>
</evidence>
<keyword evidence="7 12" id="KW-0808">Transferase</keyword>
<dbReference type="SUPFAM" id="SSF53335">
    <property type="entry name" value="S-adenosyl-L-methionine-dependent methyltransferases"/>
    <property type="match status" value="1"/>
</dbReference>
<reference evidence="13" key="2">
    <citation type="journal article" date="2016" name="Int. J. Syst. Evol. Microbiol.">
        <title>Complete genome sequence and cell structure of Limnochorda pilosa, a Gram-negative spore-former within the phylum Firmicutes.</title>
        <authorList>
            <person name="Watanabe M."/>
            <person name="Kojima H."/>
            <person name="Fukui M."/>
        </authorList>
    </citation>
    <scope>NUCLEOTIDE SEQUENCE [LARGE SCALE GENOMIC DNA]</scope>
    <source>
        <strain evidence="13">HC45</strain>
    </source>
</reference>
<evidence type="ECO:0000256" key="9">
    <source>
        <dbReference type="ARBA" id="ARBA00030757"/>
    </source>
</evidence>
<dbReference type="InterPro" id="IPR000682">
    <property type="entry name" value="PCMT"/>
</dbReference>
<proteinExistence type="inferred from homology"/>
<dbReference type="InterPro" id="IPR029063">
    <property type="entry name" value="SAM-dependent_MTases_sf"/>
</dbReference>
<dbReference type="Pfam" id="PF01135">
    <property type="entry name" value="PCMT"/>
    <property type="match status" value="1"/>
</dbReference>
<dbReference type="GO" id="GO:0032259">
    <property type="term" value="P:methylation"/>
    <property type="evidence" value="ECO:0007669"/>
    <property type="project" value="UniProtKB-KW"/>
</dbReference>
<protein>
    <recommendedName>
        <fullName evidence="4">Protein-L-isoaspartate O-methyltransferase</fullName>
        <ecNumber evidence="3">2.1.1.77</ecNumber>
    </recommendedName>
    <alternativeName>
        <fullName evidence="11">L-isoaspartyl protein carboxyl methyltransferase</fullName>
    </alternativeName>
    <alternativeName>
        <fullName evidence="9">Protein L-isoaspartyl methyltransferase</fullName>
    </alternativeName>
    <alternativeName>
        <fullName evidence="10">Protein-beta-aspartate methyltransferase</fullName>
    </alternativeName>
</protein>
<keyword evidence="6 12" id="KW-0489">Methyltransferase</keyword>
<comment type="subcellular location">
    <subcellularLocation>
        <location evidence="1">Cytoplasm</location>
    </subcellularLocation>
</comment>
<evidence type="ECO:0000313" key="13">
    <source>
        <dbReference type="Proteomes" id="UP000065807"/>
    </source>
</evidence>
<evidence type="ECO:0000256" key="2">
    <source>
        <dbReference type="ARBA" id="ARBA00005369"/>
    </source>
</evidence>
<evidence type="ECO:0000256" key="11">
    <source>
        <dbReference type="ARBA" id="ARBA00031350"/>
    </source>
</evidence>
<dbReference type="GO" id="GO:0004719">
    <property type="term" value="F:protein-L-isoaspartate (D-aspartate) O-methyltransferase activity"/>
    <property type="evidence" value="ECO:0007669"/>
    <property type="project" value="UniProtKB-EC"/>
</dbReference>
<keyword evidence="5" id="KW-0963">Cytoplasm</keyword>
<evidence type="ECO:0000256" key="6">
    <source>
        <dbReference type="ARBA" id="ARBA00022603"/>
    </source>
</evidence>
<dbReference type="PROSITE" id="PS01279">
    <property type="entry name" value="PCMT"/>
    <property type="match status" value="1"/>
</dbReference>
<gene>
    <name evidence="12" type="ORF">LIP_2526</name>
</gene>
<reference evidence="13" key="1">
    <citation type="submission" date="2015-07" db="EMBL/GenBank/DDBJ databases">
        <title>Complete genome sequence and phylogenetic analysis of Limnochorda pilosa.</title>
        <authorList>
            <person name="Watanabe M."/>
            <person name="Kojima H."/>
            <person name="Fukui M."/>
        </authorList>
    </citation>
    <scope>NUCLEOTIDE SEQUENCE [LARGE SCALE GENOMIC DNA]</scope>
    <source>
        <strain evidence="13">HC45</strain>
    </source>
</reference>
<evidence type="ECO:0000256" key="8">
    <source>
        <dbReference type="ARBA" id="ARBA00022691"/>
    </source>
</evidence>
<sequence length="374" mass="39906">MSGDPAGVVALRRRLAAWLRSEGYTSDPRIVAAFAAVPRHWFLRSFYLPGDPSFAPVRFDPADPDPDLLRAVYTNQALVTRLEKGVPVSSSSEPAVMAVMLEALAAAPGERVLEVGTGTGYNAALLAFLVGVEGRVVSLDISEAVASEAAGALQEGGFHQVEVHAADGRAGWPGQAPYDRIIVTAASRLHRAWVGQLRDGGTLVLPFAVEPGSAPILGLRREGVRLHGRFGLYAHFMPLRGDPVCCRRGAALPLTPASQPGLDGTDLADLWDIGLFLALELPRSFAWVLAPDGLRVPAIRTEGGTAAWAPGALLTAGRRPPVQTLAWLLERWTRLGRPRLGDYVAEAWVGRPPPAPPARMWLLPGDPAISLHLA</sequence>
<evidence type="ECO:0000313" key="12">
    <source>
        <dbReference type="EMBL" id="BAS28356.1"/>
    </source>
</evidence>